<dbReference type="AlphaFoldDB" id="A0AAU7JK73"/>
<reference evidence="1" key="1">
    <citation type="submission" date="2024-05" db="EMBL/GenBank/DDBJ databases">
        <authorList>
            <person name="Kim S."/>
            <person name="Heo J."/>
            <person name="Choi H."/>
            <person name="Choi Y."/>
            <person name="Kwon S.-W."/>
            <person name="Kim Y."/>
        </authorList>
    </citation>
    <scope>NUCLEOTIDE SEQUENCE</scope>
    <source>
        <strain evidence="1">KACC 23698</strain>
    </source>
</reference>
<dbReference type="RefSeq" id="WP_406857329.1">
    <property type="nucleotide sequence ID" value="NZ_CP157484.1"/>
</dbReference>
<dbReference type="EMBL" id="CP157484">
    <property type="protein sequence ID" value="XBO40469.1"/>
    <property type="molecule type" value="Genomic_DNA"/>
</dbReference>
<organism evidence="1">
    <name type="scientific">Alsobacter sp. KACC 23698</name>
    <dbReference type="NCBI Taxonomy" id="3149229"/>
    <lineage>
        <taxon>Bacteria</taxon>
        <taxon>Pseudomonadati</taxon>
        <taxon>Pseudomonadota</taxon>
        <taxon>Alphaproteobacteria</taxon>
        <taxon>Hyphomicrobiales</taxon>
        <taxon>Alsobacteraceae</taxon>
        <taxon>Alsobacter</taxon>
    </lineage>
</organism>
<protein>
    <recommendedName>
        <fullName evidence="2">Peptidase C39-like domain-containing protein</fullName>
    </recommendedName>
</protein>
<gene>
    <name evidence="1" type="ORF">ABEG18_06800</name>
</gene>
<evidence type="ECO:0008006" key="2">
    <source>
        <dbReference type="Google" id="ProtNLM"/>
    </source>
</evidence>
<accession>A0AAU7JK73</accession>
<name>A0AAU7JK73_9HYPH</name>
<proteinExistence type="predicted"/>
<sequence length="347" mass="38842">MAIDWSAVKSTSIREAFRRALSDDKHLSHVEVVEVMRSVMADGDLDEQEIADLKKVAETSETIPERSKQMIENLAYDAYLTWGYGTINVSTSRQRYAAELIFSFMKRMGAPVFPRLDRDRVGIDLLLRVSNPNIINQRQAGLCGPVSFLYSLALDSPAMYAKYAIDLYEKGKASIGRMEIEPSYDCRHYFPPAPISPGDWLTAGSLRDSENILFDYESVDNDGSATNADLARWFSRAGYTDIHADDNITFSRDASDIALVNGYYNAGYRVALRINSKLLYPSKRNDSSHRGNHFVVLRAPIAVSGDAVTLTVYTWGMGQTRVPEPGAQLSKSGFLEHWYGYVVGKPF</sequence>
<evidence type="ECO:0000313" key="1">
    <source>
        <dbReference type="EMBL" id="XBO40469.1"/>
    </source>
</evidence>